<dbReference type="AlphaFoldDB" id="A0A0Q3LX53"/>
<comment type="caution">
    <text evidence="1">The sequence shown here is derived from an EMBL/GenBank/DDBJ whole genome shotgun (WGS) entry which is preliminary data.</text>
</comment>
<proteinExistence type="predicted"/>
<organism evidence="1 2">
    <name type="scientific">Amazona aestiva</name>
    <name type="common">Blue-fronted Amazon parrot</name>
    <dbReference type="NCBI Taxonomy" id="12930"/>
    <lineage>
        <taxon>Eukaryota</taxon>
        <taxon>Metazoa</taxon>
        <taxon>Chordata</taxon>
        <taxon>Craniata</taxon>
        <taxon>Vertebrata</taxon>
        <taxon>Euteleostomi</taxon>
        <taxon>Archelosauria</taxon>
        <taxon>Archosauria</taxon>
        <taxon>Dinosauria</taxon>
        <taxon>Saurischia</taxon>
        <taxon>Theropoda</taxon>
        <taxon>Coelurosauria</taxon>
        <taxon>Aves</taxon>
        <taxon>Neognathae</taxon>
        <taxon>Neoaves</taxon>
        <taxon>Telluraves</taxon>
        <taxon>Australaves</taxon>
        <taxon>Psittaciformes</taxon>
        <taxon>Psittacidae</taxon>
        <taxon>Amazona</taxon>
    </lineage>
</organism>
<dbReference type="EMBL" id="LMAW01002967">
    <property type="protein sequence ID" value="KQK75085.1"/>
    <property type="molecule type" value="Genomic_DNA"/>
</dbReference>
<protein>
    <submittedName>
        <fullName evidence="1">Actin, muscle</fullName>
    </submittedName>
</protein>
<dbReference type="FunFam" id="3.30.420.40:FF:000058">
    <property type="entry name" value="Putative actin-related protein 5"/>
    <property type="match status" value="1"/>
</dbReference>
<sequence>MESCGIHETTFNSVMKCDVDIRKDLYANSVLSGGTTMCPGIAHRMQKEIIALAPSTMKIKIITPRECKYSVWIGGSILASLSTFQQMWISKQEYDESGPSTVHRKCF</sequence>
<dbReference type="OrthoDB" id="5132116at2759"/>
<name>A0A0Q3LX53_AMAAE</name>
<keyword evidence="2" id="KW-1185">Reference proteome</keyword>
<evidence type="ECO:0000313" key="2">
    <source>
        <dbReference type="Proteomes" id="UP000051836"/>
    </source>
</evidence>
<dbReference type="PROSITE" id="PS00432">
    <property type="entry name" value="ACTINS_2"/>
    <property type="match status" value="1"/>
</dbReference>
<dbReference type="InterPro" id="IPR043129">
    <property type="entry name" value="ATPase_NBD"/>
</dbReference>
<dbReference type="Pfam" id="PF00022">
    <property type="entry name" value="Actin"/>
    <property type="match status" value="1"/>
</dbReference>
<dbReference type="STRING" id="12930.A0A0Q3LX53"/>
<dbReference type="InterPro" id="IPR004000">
    <property type="entry name" value="Actin"/>
</dbReference>
<gene>
    <name evidence="1" type="ORF">AAES_149767</name>
</gene>
<dbReference type="SUPFAM" id="SSF53067">
    <property type="entry name" value="Actin-like ATPase domain"/>
    <property type="match status" value="1"/>
</dbReference>
<dbReference type="InterPro" id="IPR004001">
    <property type="entry name" value="Actin_CS"/>
</dbReference>
<accession>A0A0Q3LX53</accession>
<dbReference type="Proteomes" id="UP000051836">
    <property type="component" value="Unassembled WGS sequence"/>
</dbReference>
<dbReference type="PANTHER" id="PTHR11937">
    <property type="entry name" value="ACTIN"/>
    <property type="match status" value="1"/>
</dbReference>
<dbReference type="FunFam" id="3.30.420.40:FF:000404">
    <property type="entry name" value="Major actin"/>
    <property type="match status" value="1"/>
</dbReference>
<reference evidence="1 2" key="1">
    <citation type="submission" date="2015-10" db="EMBL/GenBank/DDBJ databases">
        <authorList>
            <person name="Gilbert D.G."/>
        </authorList>
    </citation>
    <scope>NUCLEOTIDE SEQUENCE [LARGE SCALE GENOMIC DNA]</scope>
    <source>
        <strain evidence="1">FVVF132</strain>
    </source>
</reference>
<dbReference type="Gene3D" id="3.30.420.40">
    <property type="match status" value="1"/>
</dbReference>
<evidence type="ECO:0000313" key="1">
    <source>
        <dbReference type="EMBL" id="KQK75085.1"/>
    </source>
</evidence>